<sequence length="78" mass="8351">MAFGPLLRGEIAVDGLTLDGMRLNLERDAQGEGNWEPLLERLSEHNEGAAETVLAPASAGPNATPVAWRWCSVLPALK</sequence>
<evidence type="ECO:0000313" key="2">
    <source>
        <dbReference type="Proteomes" id="UP000289555"/>
    </source>
</evidence>
<dbReference type="EMBL" id="AP019416">
    <property type="protein sequence ID" value="BBI53294.1"/>
    <property type="molecule type" value="Genomic_DNA"/>
</dbReference>
<name>A0ABM7GNE7_9GAMM</name>
<reference evidence="2" key="1">
    <citation type="journal article" date="2019" name="Microbiol. Resour. Announc.">
        <title>Complete Genome Sequence of Halomonas olivaria, a Moderately Halophilic Bacterium Isolated from Olive Processing Effluents, Obtained by Nanopore Sequencing.</title>
        <authorList>
            <person name="Nagata S."/>
            <person name="Ii K.M."/>
            <person name="Tsukimi T."/>
            <person name="Miura M.C."/>
            <person name="Galipon J."/>
            <person name="Arakawa K."/>
        </authorList>
    </citation>
    <scope>NUCLEOTIDE SEQUENCE [LARGE SCALE GENOMIC DNA]</scope>
    <source>
        <strain evidence="2">TYRC17</strain>
    </source>
</reference>
<organism evidence="1 2">
    <name type="scientific">Vreelandella olivaria</name>
    <dbReference type="NCBI Taxonomy" id="390919"/>
    <lineage>
        <taxon>Bacteria</taxon>
        <taxon>Pseudomonadati</taxon>
        <taxon>Pseudomonadota</taxon>
        <taxon>Gammaproteobacteria</taxon>
        <taxon>Oceanospirillales</taxon>
        <taxon>Halomonadaceae</taxon>
        <taxon>Vreelandella</taxon>
    </lineage>
</organism>
<protein>
    <submittedName>
        <fullName evidence="1">Uncharacterized protein</fullName>
    </submittedName>
</protein>
<accession>A0ABM7GNE7</accession>
<dbReference type="Proteomes" id="UP000289555">
    <property type="component" value="Chromosome"/>
</dbReference>
<gene>
    <name evidence="1" type="ORF">HORIV_57150</name>
</gene>
<evidence type="ECO:0000313" key="1">
    <source>
        <dbReference type="EMBL" id="BBI53294.1"/>
    </source>
</evidence>
<proteinExistence type="predicted"/>
<keyword evidence="2" id="KW-1185">Reference proteome</keyword>